<dbReference type="GO" id="GO:0004674">
    <property type="term" value="F:protein serine/threonine kinase activity"/>
    <property type="evidence" value="ECO:0007669"/>
    <property type="project" value="UniProtKB-KW"/>
</dbReference>
<comment type="catalytic activity">
    <reaction evidence="11">
        <text>L-seryl-[protein] + ATP = O-phospho-L-seryl-[protein] + ADP + H(+)</text>
        <dbReference type="Rhea" id="RHEA:17989"/>
        <dbReference type="Rhea" id="RHEA-COMP:9863"/>
        <dbReference type="Rhea" id="RHEA-COMP:11604"/>
        <dbReference type="ChEBI" id="CHEBI:15378"/>
        <dbReference type="ChEBI" id="CHEBI:29999"/>
        <dbReference type="ChEBI" id="CHEBI:30616"/>
        <dbReference type="ChEBI" id="CHEBI:83421"/>
        <dbReference type="ChEBI" id="CHEBI:456216"/>
        <dbReference type="EC" id="2.7.11.1"/>
    </reaction>
</comment>
<dbReference type="WormBase" id="Bm14722a">
    <property type="protein sequence ID" value="BM26785"/>
    <property type="gene ID" value="WBGene00235057"/>
</dbReference>
<dbReference type="Gene3D" id="1.10.510.10">
    <property type="entry name" value="Transferase(Phosphotransferase) domain 1"/>
    <property type="match status" value="1"/>
</dbReference>
<dbReference type="Pfam" id="PF00069">
    <property type="entry name" value="Pkinase"/>
    <property type="match status" value="1"/>
</dbReference>
<dbReference type="FunFam" id="1.10.510.10:FF:000011">
    <property type="entry name" value="Non-specific serine/threonine protein kinase"/>
    <property type="match status" value="1"/>
</dbReference>
<dbReference type="EMBL" id="LN856986">
    <property type="protein sequence ID" value="CDP97562.1"/>
    <property type="molecule type" value="Genomic_DNA"/>
</dbReference>
<evidence type="ECO:0000256" key="11">
    <source>
        <dbReference type="ARBA" id="ARBA00048679"/>
    </source>
</evidence>
<dbReference type="Pfam" id="PF00786">
    <property type="entry name" value="PBD"/>
    <property type="match status" value="1"/>
</dbReference>
<dbReference type="AlphaFoldDB" id="A0A0J9XY46"/>
<evidence type="ECO:0000256" key="4">
    <source>
        <dbReference type="ARBA" id="ARBA00022490"/>
    </source>
</evidence>
<name>A0A0J9XY46_BRUMA</name>
<dbReference type="KEGG" id="bmy:BM_BM14722"/>
<organism evidence="15">
    <name type="scientific">Brugia malayi</name>
    <name type="common">Filarial nematode worm</name>
    <dbReference type="NCBI Taxonomy" id="6279"/>
    <lineage>
        <taxon>Eukaryota</taxon>
        <taxon>Metazoa</taxon>
        <taxon>Ecdysozoa</taxon>
        <taxon>Nematoda</taxon>
        <taxon>Chromadorea</taxon>
        <taxon>Rhabditida</taxon>
        <taxon>Spirurina</taxon>
        <taxon>Spiruromorpha</taxon>
        <taxon>Filarioidea</taxon>
        <taxon>Onchocercidae</taxon>
        <taxon>Brugia</taxon>
    </lineage>
</organism>
<evidence type="ECO:0000256" key="12">
    <source>
        <dbReference type="PROSITE-ProRule" id="PRU10141"/>
    </source>
</evidence>
<dbReference type="CTD" id="6101751"/>
<dbReference type="InterPro" id="IPR036936">
    <property type="entry name" value="CRIB_dom_sf"/>
</dbReference>
<keyword evidence="6" id="KW-0808">Transferase</keyword>
<evidence type="ECO:0000256" key="6">
    <source>
        <dbReference type="ARBA" id="ARBA00022679"/>
    </source>
</evidence>
<dbReference type="InterPro" id="IPR017441">
    <property type="entry name" value="Protein_kinase_ATP_BS"/>
</dbReference>
<evidence type="ECO:0000256" key="5">
    <source>
        <dbReference type="ARBA" id="ARBA00022527"/>
    </source>
</evidence>
<dbReference type="Gene3D" id="3.90.810.10">
    <property type="entry name" value="CRIB domain"/>
    <property type="match status" value="1"/>
</dbReference>
<gene>
    <name evidence="15" type="primary">Bma-pak-1</name>
    <name evidence="18" type="synonym">Bm1_34325</name>
    <name evidence="19" type="ORF">Bm14722</name>
    <name evidence="16" type="ORF">BM_BM14722</name>
    <name evidence="15" type="ORF">BM_Bm14722</name>
</gene>
<dbReference type="Proteomes" id="UP000006672">
    <property type="component" value="Unassembled WGS sequence"/>
</dbReference>
<feature type="compositionally biased region" description="Low complexity" evidence="13">
    <location>
        <begin position="144"/>
        <end position="165"/>
    </location>
</feature>
<evidence type="ECO:0000313" key="19">
    <source>
        <dbReference type="WormBase" id="Bm14722a"/>
    </source>
</evidence>
<dbReference type="EC" id="2.7.11.1" evidence="3"/>
<dbReference type="PROSITE" id="PS00108">
    <property type="entry name" value="PROTEIN_KINASE_ST"/>
    <property type="match status" value="1"/>
</dbReference>
<dbReference type="GO" id="GO:0005524">
    <property type="term" value="F:ATP binding"/>
    <property type="evidence" value="ECO:0007669"/>
    <property type="project" value="UniProtKB-UniRule"/>
</dbReference>
<keyword evidence="9 12" id="KW-0067">ATP-binding</keyword>
<reference evidence="15 17" key="1">
    <citation type="journal article" date="2007" name="Science">
        <title>Draft genome of the filarial nematode parasite Brugia malayi.</title>
        <authorList>
            <person name="Ghedin E."/>
            <person name="Wang S."/>
            <person name="Spiro D."/>
            <person name="Caler E."/>
            <person name="Zhao Q."/>
            <person name="Crabtree J."/>
            <person name="Allen J.E."/>
            <person name="Delcher A.L."/>
            <person name="Guiliano D.B."/>
            <person name="Miranda-Saavedra D."/>
            <person name="Angiuoli S.V."/>
            <person name="Creasy T."/>
            <person name="Amedeo P."/>
            <person name="Haas B."/>
            <person name="El-Sayed N.M."/>
            <person name="Wortman J.R."/>
            <person name="Feldblyum T."/>
            <person name="Tallon L."/>
            <person name="Schatz M."/>
            <person name="Shumway M."/>
            <person name="Koo H."/>
            <person name="Salzberg S.L."/>
            <person name="Schobel S."/>
            <person name="Pertea M."/>
            <person name="Pop M."/>
            <person name="White O."/>
            <person name="Barton G.J."/>
            <person name="Carlow C.K."/>
            <person name="Crawford M.J."/>
            <person name="Daub J."/>
            <person name="Dimmic M.W."/>
            <person name="Estes C.F."/>
            <person name="Foster J.M."/>
            <person name="Ganatra M."/>
            <person name="Gregory W.F."/>
            <person name="Johnson N.M."/>
            <person name="Jin J."/>
            <person name="Komuniecki R."/>
            <person name="Korf I."/>
            <person name="Kumar S."/>
            <person name="Laney S."/>
            <person name="Li B.W."/>
            <person name="Li W."/>
            <person name="Lindblom T.H."/>
            <person name="Lustigman S."/>
            <person name="Ma D."/>
            <person name="Maina C.V."/>
            <person name="Martin D.M."/>
            <person name="McCarter J.P."/>
            <person name="McReynolds L."/>
            <person name="Mitreva M."/>
            <person name="Nutman T.B."/>
            <person name="Parkinson J."/>
            <person name="Peregrin-Alvarez J.M."/>
            <person name="Poole C."/>
            <person name="Ren Q."/>
            <person name="Saunders L."/>
            <person name="Sluder A.E."/>
            <person name="Smith K."/>
            <person name="Stanke M."/>
            <person name="Unnasch T.R."/>
            <person name="Ware J."/>
            <person name="Wei A.D."/>
            <person name="Weil G."/>
            <person name="Williams D.J."/>
            <person name="Zhang Y."/>
            <person name="Williams S.A."/>
            <person name="Fraser-Liggett C."/>
            <person name="Slatko B."/>
            <person name="Blaxter M.L."/>
            <person name="Scott A.L."/>
        </authorList>
    </citation>
    <scope>NUCLEOTIDE SEQUENCE</scope>
    <source>
        <strain evidence="15 17">FR3</strain>
    </source>
</reference>
<dbReference type="FunFam" id="3.30.200.20:FF:000705">
    <property type="entry name" value="Non-specific serine/threonine protein kinase"/>
    <property type="match status" value="1"/>
</dbReference>
<evidence type="ECO:0000256" key="3">
    <source>
        <dbReference type="ARBA" id="ARBA00012513"/>
    </source>
</evidence>
<dbReference type="GO" id="GO:0005737">
    <property type="term" value="C:cytoplasm"/>
    <property type="evidence" value="ECO:0007669"/>
    <property type="project" value="UniProtKB-SubCell"/>
</dbReference>
<evidence type="ECO:0000313" key="18">
    <source>
        <dbReference type="WBParaSite" id="Bm14722b.1"/>
    </source>
</evidence>
<dbReference type="InterPro" id="IPR000095">
    <property type="entry name" value="CRIB_dom"/>
</dbReference>
<evidence type="ECO:0000256" key="1">
    <source>
        <dbReference type="ARBA" id="ARBA00004496"/>
    </source>
</evidence>
<feature type="binding site" evidence="12">
    <location>
        <position position="291"/>
    </location>
    <ligand>
        <name>ATP</name>
        <dbReference type="ChEBI" id="CHEBI:30616"/>
    </ligand>
</feature>
<dbReference type="SMART" id="SM00220">
    <property type="entry name" value="S_TKc"/>
    <property type="match status" value="1"/>
</dbReference>
<evidence type="ECO:0000256" key="2">
    <source>
        <dbReference type="ARBA" id="ARBA00008874"/>
    </source>
</evidence>
<evidence type="ECO:0000313" key="15">
    <source>
        <dbReference type="EMBL" id="CDP97562.1"/>
    </source>
</evidence>
<evidence type="ECO:0000313" key="16">
    <source>
        <dbReference type="EMBL" id="VIO89216.1"/>
    </source>
</evidence>
<reference evidence="18" key="4">
    <citation type="submission" date="2022-04" db="UniProtKB">
        <authorList>
            <consortium name="WormBaseParasite"/>
        </authorList>
    </citation>
    <scope>IDENTIFICATION</scope>
</reference>
<dbReference type="GeneID" id="6101751"/>
<protein>
    <recommendedName>
        <fullName evidence="3">non-specific serine/threonine protein kinase</fullName>
        <ecNumber evidence="3">2.7.11.1</ecNumber>
    </recommendedName>
</protein>
<sequence>MPPMWAQLLQSAQISKQEQQQNPQAVLDALKYYTQADSSQQKWLQPSSFEGCSLIHRVNVEQQRQQQQRDINAAAHLVSLCSSSSLSHRGNYQNESENEPQGPIQHRHLLTASQNNTCHRGLSTSTHTGLLKSEQLGSYTLYSTSEHLSSGSNSNSSHSSSNTDQHTSHPTDYAVPAVLDDDESGDVPAPPIPDRPARTISIYTKPKMDEEKIELCMNNALITGGHFGLTNRSGGRRKKVSDSEVLAKLRTIVTIGNPDRKYQKVDKIGSGASGSVFTAIEISTGAEVAIKQMNLAQQPKKELIINEILVMRENKHANIVNYLDSYLVGDDLWVVMEYLAGGSLTDVVTECQMEEGMIAAVCREVLQALEFLHSRHVIHRDIKSDNILLGMDGSVKLTDFGFCAQISPEQSKRTTMVGTPYWMAPEVVTRKQYGPKVDVWSLGIMAIEMVEGEPPYLNENPLRAIYLIATNGKPDFPSRETLSPSFRDFIDCALEVSVDERYSANQLLTHHFLKCAKPLATLYHLIIAAKKSIAAST</sequence>
<reference evidence="16" key="3">
    <citation type="submission" date="2019-04" db="EMBL/GenBank/DDBJ databases">
        <authorList>
            <person name="Howe K."/>
            <person name="Paulini M."/>
            <person name="Williams G."/>
        </authorList>
    </citation>
    <scope>NUCLEOTIDE SEQUENCE [LARGE SCALE GENOMIC DNA]</scope>
    <source>
        <strain evidence="16">FR3</strain>
    </source>
</reference>
<dbReference type="RefSeq" id="XP_001898312.1">
    <property type="nucleotide sequence ID" value="XM_001898277.1"/>
</dbReference>
<evidence type="ECO:0000256" key="10">
    <source>
        <dbReference type="ARBA" id="ARBA00047899"/>
    </source>
</evidence>
<dbReference type="InterPro" id="IPR051931">
    <property type="entry name" value="PAK3-like"/>
</dbReference>
<keyword evidence="8" id="KW-0418">Kinase</keyword>
<dbReference type="PROSITE" id="PS00107">
    <property type="entry name" value="PROTEIN_KINASE_ATP"/>
    <property type="match status" value="1"/>
</dbReference>
<accession>A0A4E9EZR9</accession>
<dbReference type="PANTHER" id="PTHR45832">
    <property type="entry name" value="SERINE/THREONINE-PROTEIN KINASE SAMKA-RELATED-RELATED"/>
    <property type="match status" value="1"/>
</dbReference>
<accession>A0A0J9XY46</accession>
<reference evidence="15" key="2">
    <citation type="submission" date="2012-12" db="EMBL/GenBank/DDBJ databases">
        <authorList>
            <person name="Gao Y.W."/>
            <person name="Fan S.T."/>
            <person name="Sun H.T."/>
            <person name="Wang Z."/>
            <person name="Gao X.L."/>
            <person name="Li Y.G."/>
            <person name="Wang T.C."/>
            <person name="Zhang K."/>
            <person name="Xu W.W."/>
            <person name="Yu Z.J."/>
            <person name="Xia X.Z."/>
        </authorList>
    </citation>
    <scope>NUCLEOTIDE SEQUENCE</scope>
    <source>
        <strain evidence="15">FR3</strain>
    </source>
</reference>
<keyword evidence="4" id="KW-0963">Cytoplasm</keyword>
<dbReference type="Gene3D" id="3.30.200.20">
    <property type="entry name" value="Phosphorylase Kinase, domain 1"/>
    <property type="match status" value="1"/>
</dbReference>
<dbReference type="EMBL" id="CAAKNF010000196">
    <property type="protein sequence ID" value="VIO89216.1"/>
    <property type="molecule type" value="Genomic_DNA"/>
</dbReference>
<keyword evidence="17" id="KW-1185">Reference proteome</keyword>
<evidence type="ECO:0000256" key="8">
    <source>
        <dbReference type="ARBA" id="ARBA00022777"/>
    </source>
</evidence>
<comment type="catalytic activity">
    <reaction evidence="10">
        <text>L-threonyl-[protein] + ATP = O-phospho-L-threonyl-[protein] + ADP + H(+)</text>
        <dbReference type="Rhea" id="RHEA:46608"/>
        <dbReference type="Rhea" id="RHEA-COMP:11060"/>
        <dbReference type="Rhea" id="RHEA-COMP:11605"/>
        <dbReference type="ChEBI" id="CHEBI:15378"/>
        <dbReference type="ChEBI" id="CHEBI:30013"/>
        <dbReference type="ChEBI" id="CHEBI:30616"/>
        <dbReference type="ChEBI" id="CHEBI:61977"/>
        <dbReference type="ChEBI" id="CHEBI:456216"/>
        <dbReference type="EC" id="2.7.11.1"/>
    </reaction>
</comment>
<dbReference type="PROSITE" id="PS50011">
    <property type="entry name" value="PROTEIN_KINASE_DOM"/>
    <property type="match status" value="1"/>
</dbReference>
<comment type="similarity">
    <text evidence="2">Belongs to the protein kinase superfamily. STE Ser/Thr protein kinase family. STE20 subfamily.</text>
</comment>
<comment type="subcellular location">
    <subcellularLocation>
        <location evidence="1">Cytoplasm</location>
    </subcellularLocation>
</comment>
<evidence type="ECO:0000313" key="17">
    <source>
        <dbReference type="Proteomes" id="UP000006672"/>
    </source>
</evidence>
<keyword evidence="7 12" id="KW-0547">Nucleotide-binding</keyword>
<proteinExistence type="inferred from homology"/>
<dbReference type="InterPro" id="IPR011009">
    <property type="entry name" value="Kinase-like_dom_sf"/>
</dbReference>
<evidence type="ECO:0000259" key="14">
    <source>
        <dbReference type="PROSITE" id="PS50011"/>
    </source>
</evidence>
<dbReference type="WBParaSite" id="Bm14722b.1">
    <property type="protein sequence ID" value="Bm14722b.1"/>
    <property type="gene ID" value="WBGene00235057"/>
</dbReference>
<evidence type="ECO:0000256" key="13">
    <source>
        <dbReference type="SAM" id="MobiDB-lite"/>
    </source>
</evidence>
<evidence type="ECO:0000256" key="9">
    <source>
        <dbReference type="ARBA" id="ARBA00022840"/>
    </source>
</evidence>
<dbReference type="PANTHER" id="PTHR45832:SF22">
    <property type="entry name" value="SERINE_THREONINE-PROTEIN KINASE SAMKA-RELATED"/>
    <property type="match status" value="1"/>
</dbReference>
<feature type="domain" description="Protein kinase" evidence="14">
    <location>
        <begin position="262"/>
        <end position="513"/>
    </location>
</feature>
<dbReference type="InterPro" id="IPR008271">
    <property type="entry name" value="Ser/Thr_kinase_AS"/>
</dbReference>
<feature type="region of interest" description="Disordered" evidence="13">
    <location>
        <begin position="144"/>
        <end position="197"/>
    </location>
</feature>
<dbReference type="SUPFAM" id="SSF56112">
    <property type="entry name" value="Protein kinase-like (PK-like)"/>
    <property type="match status" value="1"/>
</dbReference>
<evidence type="ECO:0000256" key="7">
    <source>
        <dbReference type="ARBA" id="ARBA00022741"/>
    </source>
</evidence>
<keyword evidence="5" id="KW-0723">Serine/threonine-protein kinase</keyword>
<dbReference type="InterPro" id="IPR000719">
    <property type="entry name" value="Prot_kinase_dom"/>
</dbReference>
<dbReference type="OrthoDB" id="1022360at2759"/>